<dbReference type="SUPFAM" id="SSF82171">
    <property type="entry name" value="DPP6 N-terminal domain-like"/>
    <property type="match status" value="1"/>
</dbReference>
<evidence type="ECO:0000313" key="1">
    <source>
        <dbReference type="EMBL" id="ALG14987.1"/>
    </source>
</evidence>
<proteinExistence type="predicted"/>
<gene>
    <name evidence="1" type="ORF">AOZ06_22990</name>
</gene>
<dbReference type="OrthoDB" id="4513615at2"/>
<evidence type="ECO:0008006" key="3">
    <source>
        <dbReference type="Google" id="ProtNLM"/>
    </source>
</evidence>
<dbReference type="Gene3D" id="2.130.10.10">
    <property type="entry name" value="YVTN repeat-like/Quinoprotein amine dehydrogenase"/>
    <property type="match status" value="1"/>
</dbReference>
<name>A0A0N9IHX5_9PSEU</name>
<reference evidence="1 2" key="1">
    <citation type="submission" date="2015-07" db="EMBL/GenBank/DDBJ databases">
        <title>Genome sequencing of Kibdelosporangium phytohabitans.</title>
        <authorList>
            <person name="Qin S."/>
            <person name="Xing K."/>
        </authorList>
    </citation>
    <scope>NUCLEOTIDE SEQUENCE [LARGE SCALE GENOMIC DNA]</scope>
    <source>
        <strain evidence="1 2">KLBMP1111</strain>
    </source>
</reference>
<organism evidence="1 2">
    <name type="scientific">Kibdelosporangium phytohabitans</name>
    <dbReference type="NCBI Taxonomy" id="860235"/>
    <lineage>
        <taxon>Bacteria</taxon>
        <taxon>Bacillati</taxon>
        <taxon>Actinomycetota</taxon>
        <taxon>Actinomycetes</taxon>
        <taxon>Pseudonocardiales</taxon>
        <taxon>Pseudonocardiaceae</taxon>
        <taxon>Kibdelosporangium</taxon>
    </lineage>
</organism>
<sequence>MMCHPRLPLIAALDSERPAVRVWDVGGQRLREVWRAGAESDVYGDEHGWAKFQRIPVVAWHPDQPWLVVKNEDGVLLWTPSGLSELDGLPPGASYHNLAFSPDGSTLWAAPGDEINSWEYSSHAIDVASGAVHAGRHWDTGVAVHPAGGLVATLSSDQGATHMLFARPSQVMRVLNRALILDADGYRTPVFSSDGRYFAIRGSAYEHTLEVFEFPTLRRVLGTVLGEPYPSDEVSDEWWEQHEAWSAHNIAFGTRPGVLWIGTPAGTLIELDVGTQEAVGHDLLAGAGITALSATATGELIVAGGAGELVLVAGFPAAEPAAGSTVAEFLADASDIPDGGNLDEHLILTDGTRTWQPGDLDTASAAADTDPTWLRLKVAINTLGE</sequence>
<dbReference type="AlphaFoldDB" id="A0A0N9IHX5"/>
<dbReference type="KEGG" id="kphy:AOZ06_22990"/>
<dbReference type="InterPro" id="IPR015943">
    <property type="entry name" value="WD40/YVTN_repeat-like_dom_sf"/>
</dbReference>
<dbReference type="Proteomes" id="UP000063699">
    <property type="component" value="Chromosome"/>
</dbReference>
<keyword evidence="2" id="KW-1185">Reference proteome</keyword>
<evidence type="ECO:0000313" key="2">
    <source>
        <dbReference type="Proteomes" id="UP000063699"/>
    </source>
</evidence>
<dbReference type="EMBL" id="CP012752">
    <property type="protein sequence ID" value="ALG14987.1"/>
    <property type="molecule type" value="Genomic_DNA"/>
</dbReference>
<accession>A0A0N9IHX5</accession>
<protein>
    <recommendedName>
        <fullName evidence="3">WD40 repeat domain-containing protein</fullName>
    </recommendedName>
</protein>